<protein>
    <submittedName>
        <fullName evidence="1">Uncharacterized protein</fullName>
    </submittedName>
</protein>
<organism evidence="1">
    <name type="scientific">Siphoviridae sp. ctM5A27</name>
    <dbReference type="NCBI Taxonomy" id="2825459"/>
    <lineage>
        <taxon>Viruses</taxon>
        <taxon>Duplodnaviria</taxon>
        <taxon>Heunggongvirae</taxon>
        <taxon>Uroviricota</taxon>
        <taxon>Caudoviricetes</taxon>
    </lineage>
</organism>
<evidence type="ECO:0000313" key="1">
    <source>
        <dbReference type="EMBL" id="DAE05704.1"/>
    </source>
</evidence>
<proteinExistence type="predicted"/>
<reference evidence="1" key="1">
    <citation type="journal article" date="2021" name="Proc. Natl. Acad. Sci. U.S.A.">
        <title>A Catalog of Tens of Thousands of Viruses from Human Metagenomes Reveals Hidden Associations with Chronic Diseases.</title>
        <authorList>
            <person name="Tisza M.J."/>
            <person name="Buck C.B."/>
        </authorList>
    </citation>
    <scope>NUCLEOTIDE SEQUENCE</scope>
    <source>
        <strain evidence="1">CtM5A27</strain>
    </source>
</reference>
<accession>A0A8S5PGA2</accession>
<sequence>MKTEILSKQVLDYIINDVETTIHRLGINAQLSIKVEKDYRGNEYEKLVSTSFQTMPMLFKEIHLEGSIAIRDKVDAPDDFLEVHVNLDYYYHTFDNGNNGHTLGRIVFEVDKRTNEKMKESGKESNYISMIVRKVQSLEI</sequence>
<dbReference type="EMBL" id="BK015415">
    <property type="protein sequence ID" value="DAE05704.1"/>
    <property type="molecule type" value="Genomic_DNA"/>
</dbReference>
<name>A0A8S5PGA2_9CAUD</name>